<comment type="caution">
    <text evidence="4">The sequence shown here is derived from an EMBL/GenBank/DDBJ whole genome shotgun (WGS) entry which is preliminary data.</text>
</comment>
<dbReference type="CDD" id="cd06850">
    <property type="entry name" value="biotinyl_domain"/>
    <property type="match status" value="1"/>
</dbReference>
<dbReference type="PANTHER" id="PTHR45266">
    <property type="entry name" value="OXALOACETATE DECARBOXYLASE ALPHA CHAIN"/>
    <property type="match status" value="1"/>
</dbReference>
<dbReference type="FunFam" id="2.40.50.100:FF:000003">
    <property type="entry name" value="Acetyl-CoA carboxylase biotin carboxyl carrier protein"/>
    <property type="match status" value="1"/>
</dbReference>
<dbReference type="STRING" id="766136.BHF68_10225"/>
<dbReference type="InterPro" id="IPR050709">
    <property type="entry name" value="Biotin_Carboxyl_Carrier/Decarb"/>
</dbReference>
<dbReference type="PROSITE" id="PS00188">
    <property type="entry name" value="BIOTIN"/>
    <property type="match status" value="1"/>
</dbReference>
<dbReference type="InterPro" id="IPR001882">
    <property type="entry name" value="Biotin_BS"/>
</dbReference>
<dbReference type="InterPro" id="IPR011053">
    <property type="entry name" value="Single_hybrid_motif"/>
</dbReference>
<reference evidence="4 5" key="1">
    <citation type="submission" date="2016-09" db="EMBL/GenBank/DDBJ databases">
        <title>Draft genome sequence for the type strain of Desulfuribacillus alkaliarsenatis AHT28, an obligately anaerobic, sulfidogenic bacterium isolated from Russian soda lake sediments.</title>
        <authorList>
            <person name="Abin C.A."/>
            <person name="Hollibaugh J.T."/>
        </authorList>
    </citation>
    <scope>NUCLEOTIDE SEQUENCE [LARGE SCALE GENOMIC DNA]</scope>
    <source>
        <strain evidence="4 5">AHT28</strain>
    </source>
</reference>
<name>A0A1E5FZU7_9FIRM</name>
<dbReference type="SUPFAM" id="SSF51230">
    <property type="entry name" value="Single hybrid motif"/>
    <property type="match status" value="1"/>
</dbReference>
<dbReference type="OrthoDB" id="163546at2"/>
<organism evidence="4 5">
    <name type="scientific">Desulfuribacillus alkaliarsenatis</name>
    <dbReference type="NCBI Taxonomy" id="766136"/>
    <lineage>
        <taxon>Bacteria</taxon>
        <taxon>Bacillati</taxon>
        <taxon>Bacillota</taxon>
        <taxon>Desulfuribacillia</taxon>
        <taxon>Desulfuribacillales</taxon>
        <taxon>Desulfuribacillaceae</taxon>
        <taxon>Desulfuribacillus</taxon>
    </lineage>
</organism>
<proteinExistence type="predicted"/>
<sequence length="149" mass="15483">MKKFRVTVEGKTYEVEVEEILHNHKEDTLSNAGIANAAVNVPVKATVPNISSVQNQEKTSAPESTSAPASGSTSTGVEVKAPVTGTILRVEVKVGSQIKAGQTVVVLEAMKMETEVQAATAGTVSNVFVSTGANVNSGQTLLTIDSEDV</sequence>
<feature type="domain" description="Lipoyl-binding" evidence="3">
    <location>
        <begin position="76"/>
        <end position="145"/>
    </location>
</feature>
<evidence type="ECO:0000256" key="2">
    <source>
        <dbReference type="SAM" id="MobiDB-lite"/>
    </source>
</evidence>
<gene>
    <name evidence="4" type="ORF">BHF68_10225</name>
</gene>
<evidence type="ECO:0000313" key="5">
    <source>
        <dbReference type="Proteomes" id="UP000094296"/>
    </source>
</evidence>
<evidence type="ECO:0000256" key="1">
    <source>
        <dbReference type="ARBA" id="ARBA00023267"/>
    </source>
</evidence>
<feature type="region of interest" description="Disordered" evidence="2">
    <location>
        <begin position="51"/>
        <end position="77"/>
    </location>
</feature>
<accession>A0A1E5FZU7</accession>
<dbReference type="InterPro" id="IPR000089">
    <property type="entry name" value="Biotin_lipoyl"/>
</dbReference>
<dbReference type="Pfam" id="PF00364">
    <property type="entry name" value="Biotin_lipoyl"/>
    <property type="match status" value="1"/>
</dbReference>
<dbReference type="RefSeq" id="WP_069644022.1">
    <property type="nucleotide sequence ID" value="NZ_MIJE01000033.1"/>
</dbReference>
<protein>
    <recommendedName>
        <fullName evidence="3">Lipoyl-binding domain-containing protein</fullName>
    </recommendedName>
</protein>
<dbReference type="AlphaFoldDB" id="A0A1E5FZU7"/>
<feature type="compositionally biased region" description="Low complexity" evidence="2">
    <location>
        <begin position="59"/>
        <end position="76"/>
    </location>
</feature>
<dbReference type="Gene3D" id="2.40.50.100">
    <property type="match status" value="1"/>
</dbReference>
<evidence type="ECO:0000259" key="3">
    <source>
        <dbReference type="PROSITE" id="PS50968"/>
    </source>
</evidence>
<evidence type="ECO:0000313" key="4">
    <source>
        <dbReference type="EMBL" id="OEF96101.1"/>
    </source>
</evidence>
<dbReference type="PANTHER" id="PTHR45266:SF3">
    <property type="entry name" value="OXALOACETATE DECARBOXYLASE ALPHA CHAIN"/>
    <property type="match status" value="1"/>
</dbReference>
<keyword evidence="5" id="KW-1185">Reference proteome</keyword>
<keyword evidence="1" id="KW-0092">Biotin</keyword>
<dbReference type="Proteomes" id="UP000094296">
    <property type="component" value="Unassembled WGS sequence"/>
</dbReference>
<dbReference type="EMBL" id="MIJE01000033">
    <property type="protein sequence ID" value="OEF96101.1"/>
    <property type="molecule type" value="Genomic_DNA"/>
</dbReference>
<dbReference type="PROSITE" id="PS50968">
    <property type="entry name" value="BIOTINYL_LIPOYL"/>
    <property type="match status" value="1"/>
</dbReference>